<gene>
    <name evidence="2" type="ORF">GOP47_0009475</name>
</gene>
<evidence type="ECO:0000313" key="3">
    <source>
        <dbReference type="Proteomes" id="UP000886520"/>
    </source>
</evidence>
<proteinExistence type="predicted"/>
<organism evidence="2 3">
    <name type="scientific">Adiantum capillus-veneris</name>
    <name type="common">Maidenhair fern</name>
    <dbReference type="NCBI Taxonomy" id="13818"/>
    <lineage>
        <taxon>Eukaryota</taxon>
        <taxon>Viridiplantae</taxon>
        <taxon>Streptophyta</taxon>
        <taxon>Embryophyta</taxon>
        <taxon>Tracheophyta</taxon>
        <taxon>Polypodiopsida</taxon>
        <taxon>Polypodiidae</taxon>
        <taxon>Polypodiales</taxon>
        <taxon>Pteridineae</taxon>
        <taxon>Pteridaceae</taxon>
        <taxon>Vittarioideae</taxon>
        <taxon>Adiantum</taxon>
    </lineage>
</organism>
<accession>A0A9D4ZH90</accession>
<dbReference type="EMBL" id="JABFUD020000009">
    <property type="protein sequence ID" value="KAI5075399.1"/>
    <property type="molecule type" value="Genomic_DNA"/>
</dbReference>
<dbReference type="AlphaFoldDB" id="A0A9D4ZH90"/>
<dbReference type="Proteomes" id="UP000886520">
    <property type="component" value="Chromosome 9"/>
</dbReference>
<protein>
    <submittedName>
        <fullName evidence="2">Uncharacterized protein</fullName>
    </submittedName>
</protein>
<evidence type="ECO:0000313" key="2">
    <source>
        <dbReference type="EMBL" id="KAI5075399.1"/>
    </source>
</evidence>
<reference evidence="2" key="1">
    <citation type="submission" date="2021-01" db="EMBL/GenBank/DDBJ databases">
        <title>Adiantum capillus-veneris genome.</title>
        <authorList>
            <person name="Fang Y."/>
            <person name="Liao Q."/>
        </authorList>
    </citation>
    <scope>NUCLEOTIDE SEQUENCE</scope>
    <source>
        <strain evidence="2">H3</strain>
        <tissue evidence="2">Leaf</tissue>
    </source>
</reference>
<evidence type="ECO:0000256" key="1">
    <source>
        <dbReference type="SAM" id="MobiDB-lite"/>
    </source>
</evidence>
<feature type="non-terminal residue" evidence="2">
    <location>
        <position position="70"/>
    </location>
</feature>
<feature type="non-terminal residue" evidence="2">
    <location>
        <position position="1"/>
    </location>
</feature>
<sequence>KNKEFSVPSPSVELHAGTRTQSDNEYREVRNLSSLRFGFRDIHHQTMNIESPCRIPRHLGLEVHGDQDHA</sequence>
<keyword evidence="3" id="KW-1185">Reference proteome</keyword>
<name>A0A9D4ZH90_ADICA</name>
<comment type="caution">
    <text evidence="2">The sequence shown here is derived from an EMBL/GenBank/DDBJ whole genome shotgun (WGS) entry which is preliminary data.</text>
</comment>
<feature type="region of interest" description="Disordered" evidence="1">
    <location>
        <begin position="1"/>
        <end position="24"/>
    </location>
</feature>